<organism evidence="1 2">
    <name type="scientific">Heterorhabditis bacteriophora</name>
    <name type="common">Entomopathogenic nematode worm</name>
    <dbReference type="NCBI Taxonomy" id="37862"/>
    <lineage>
        <taxon>Eukaryota</taxon>
        <taxon>Metazoa</taxon>
        <taxon>Ecdysozoa</taxon>
        <taxon>Nematoda</taxon>
        <taxon>Chromadorea</taxon>
        <taxon>Rhabditida</taxon>
        <taxon>Rhabditina</taxon>
        <taxon>Rhabditomorpha</taxon>
        <taxon>Strongyloidea</taxon>
        <taxon>Heterorhabditidae</taxon>
        <taxon>Heterorhabditis</taxon>
    </lineage>
</organism>
<evidence type="ECO:0000313" key="1">
    <source>
        <dbReference type="Proteomes" id="UP000095283"/>
    </source>
</evidence>
<dbReference type="AlphaFoldDB" id="A0A1I7WGV8"/>
<dbReference type="WBParaSite" id="Hba_04224">
    <property type="protein sequence ID" value="Hba_04224"/>
    <property type="gene ID" value="Hba_04224"/>
</dbReference>
<sequence length="277" mass="32724">MKNLNAFNEGTLSLHAWKIWGQEKKTSILTTQLNYAKINECKANEEYCIQIIVYNVLRKFMADSNFLALQSKITTNIICLLYSYKYIFKKDTRITNYDKSLRISIGESSNQSNEISAFEIFHTEIYILTTEIWDRYLPHNSVEIIAYITDLVPIPKLIFNCYAKCRRFGWCAQRPTLPIKNRNSNINQYSILLPINTGNQFRQTANHMKNTPKVFYKCLYHVHERSMVNVSFQTSISLTLFFSWHIFSNRFSAIYRYFPYCIQYLILFHNKNNSAPK</sequence>
<evidence type="ECO:0000313" key="2">
    <source>
        <dbReference type="WBParaSite" id="Hba_04224"/>
    </source>
</evidence>
<name>A0A1I7WGV8_HETBA</name>
<dbReference type="Proteomes" id="UP000095283">
    <property type="component" value="Unplaced"/>
</dbReference>
<reference evidence="2" key="1">
    <citation type="submission" date="2016-11" db="UniProtKB">
        <authorList>
            <consortium name="WormBaseParasite"/>
        </authorList>
    </citation>
    <scope>IDENTIFICATION</scope>
</reference>
<protein>
    <submittedName>
        <fullName evidence="2">Uncharacterized protein</fullName>
    </submittedName>
</protein>
<keyword evidence="1" id="KW-1185">Reference proteome</keyword>
<proteinExistence type="predicted"/>
<accession>A0A1I7WGV8</accession>